<dbReference type="EMBL" id="CP001614">
    <property type="protein sequence ID" value="ACR12419.1"/>
    <property type="molecule type" value="Genomic_DNA"/>
</dbReference>
<dbReference type="AlphaFoldDB" id="C5BQH6"/>
<accession>C5BQH6</accession>
<proteinExistence type="predicted"/>
<dbReference type="Proteomes" id="UP000009080">
    <property type="component" value="Chromosome"/>
</dbReference>
<organism evidence="1 2">
    <name type="scientific">Teredinibacter turnerae (strain ATCC 39867 / T7901)</name>
    <dbReference type="NCBI Taxonomy" id="377629"/>
    <lineage>
        <taxon>Bacteria</taxon>
        <taxon>Pseudomonadati</taxon>
        <taxon>Pseudomonadota</taxon>
        <taxon>Gammaproteobacteria</taxon>
        <taxon>Cellvibrionales</taxon>
        <taxon>Cellvibrionaceae</taxon>
        <taxon>Teredinibacter</taxon>
    </lineage>
</organism>
<reference evidence="1 2" key="1">
    <citation type="journal article" date="2009" name="PLoS ONE">
        <title>The complete genome of Teredinibacter turnerae T7901: an intracellular endosymbiont of marine wood-boring bivalves (shipworms).</title>
        <authorList>
            <person name="Yang J.C."/>
            <person name="Madupu R."/>
            <person name="Durkin A.S."/>
            <person name="Ekborg N.A."/>
            <person name="Pedamallu C.S."/>
            <person name="Hostetler J.B."/>
            <person name="Radune D."/>
            <person name="Toms B.S."/>
            <person name="Henrissat B."/>
            <person name="Coutinho P.M."/>
            <person name="Schwarz S."/>
            <person name="Field L."/>
            <person name="Trindade-Silva A.E."/>
            <person name="Soares C.A.G."/>
            <person name="Elshahawi S."/>
            <person name="Hanora A."/>
            <person name="Schmidt E.W."/>
            <person name="Haygood M.G."/>
            <person name="Posfai J."/>
            <person name="Benner J."/>
            <person name="Madinger C."/>
            <person name="Nove J."/>
            <person name="Anton B."/>
            <person name="Chaudhary K."/>
            <person name="Foster J."/>
            <person name="Holman A."/>
            <person name="Kumar S."/>
            <person name="Lessard P.A."/>
            <person name="Luyten Y.A."/>
            <person name="Slatko B."/>
            <person name="Wood N."/>
            <person name="Wu B."/>
            <person name="Teplitski M."/>
            <person name="Mougous J.D."/>
            <person name="Ward N."/>
            <person name="Eisen J.A."/>
            <person name="Badger J.H."/>
            <person name="Distel D.L."/>
        </authorList>
    </citation>
    <scope>NUCLEOTIDE SEQUENCE [LARGE SCALE GENOMIC DNA]</scope>
    <source>
        <strain evidence="2">ATCC 39867 / T7901</strain>
    </source>
</reference>
<name>C5BQH6_TERTT</name>
<evidence type="ECO:0000313" key="1">
    <source>
        <dbReference type="EMBL" id="ACR12419.1"/>
    </source>
</evidence>
<gene>
    <name evidence="1" type="ordered locus">TERTU_3304</name>
</gene>
<keyword evidence="2" id="KW-1185">Reference proteome</keyword>
<dbReference type="HOGENOM" id="CLU_3104850_0_0_6"/>
<dbReference type="STRING" id="377629.TERTU_3304"/>
<sequence>MQGTRLSAPKTTKLLVIGASAPTILINTEPQKPLRFRWLNHDLNPIIPRHG</sequence>
<protein>
    <submittedName>
        <fullName evidence="1">Uncharacterized protein</fullName>
    </submittedName>
</protein>
<evidence type="ECO:0000313" key="2">
    <source>
        <dbReference type="Proteomes" id="UP000009080"/>
    </source>
</evidence>
<dbReference type="KEGG" id="ttu:TERTU_3304"/>